<dbReference type="EMBL" id="EF086273">
    <property type="protein sequence ID" value="ABK25551.1"/>
    <property type="molecule type" value="mRNA"/>
</dbReference>
<protein>
    <submittedName>
        <fullName evidence="1">Uncharacterized protein</fullName>
    </submittedName>
</protein>
<reference evidence="1" key="1">
    <citation type="journal article" date="2008" name="BMC Genomics">
        <title>A conifer genomics resource of 200,000 spruce (Picea spp.) ESTs and 6,464 high-quality, sequence-finished full-length cDNAs for Sitka spruce (Picea sitchensis).</title>
        <authorList>
            <person name="Ralph S.G."/>
            <person name="Chun H.J."/>
            <person name="Kolosova N."/>
            <person name="Cooper D."/>
            <person name="Oddy C."/>
            <person name="Ritland C.E."/>
            <person name="Kirkpatrick R."/>
            <person name="Moore R."/>
            <person name="Barber S."/>
            <person name="Holt R.A."/>
            <person name="Jones S.J."/>
            <person name="Marra M.A."/>
            <person name="Douglas C.J."/>
            <person name="Ritland K."/>
            <person name="Bohlmann J."/>
        </authorList>
    </citation>
    <scope>NUCLEOTIDE SEQUENCE</scope>
    <source>
        <tissue evidence="1">Green portion of the leader tissue</tissue>
    </source>
</reference>
<sequence>MGFGHGESRHDVRSQQIQNCGNSDLCVWSNGYEFPARSCSKSNMASSDAFKFHL</sequence>
<evidence type="ECO:0000313" key="1">
    <source>
        <dbReference type="EMBL" id="ABK25551.1"/>
    </source>
</evidence>
<organism evidence="1">
    <name type="scientific">Picea sitchensis</name>
    <name type="common">Sitka spruce</name>
    <name type="synonym">Pinus sitchensis</name>
    <dbReference type="NCBI Taxonomy" id="3332"/>
    <lineage>
        <taxon>Eukaryota</taxon>
        <taxon>Viridiplantae</taxon>
        <taxon>Streptophyta</taxon>
        <taxon>Embryophyta</taxon>
        <taxon>Tracheophyta</taxon>
        <taxon>Spermatophyta</taxon>
        <taxon>Pinopsida</taxon>
        <taxon>Pinidae</taxon>
        <taxon>Conifers I</taxon>
        <taxon>Pinales</taxon>
        <taxon>Pinaceae</taxon>
        <taxon>Picea</taxon>
    </lineage>
</organism>
<dbReference type="AlphaFoldDB" id="A9NY40"/>
<accession>A9NY40</accession>
<proteinExistence type="evidence at transcript level"/>
<name>A9NY40_PICSI</name>